<dbReference type="Pfam" id="PF00725">
    <property type="entry name" value="3HCDH"/>
    <property type="match status" value="1"/>
</dbReference>
<proteinExistence type="inferred from homology"/>
<feature type="domain" description="3-hydroxyacyl-CoA dehydrogenase C-terminal" evidence="4">
    <location>
        <begin position="151"/>
        <end position="246"/>
    </location>
</feature>
<dbReference type="Gene3D" id="3.40.50.720">
    <property type="entry name" value="NAD(P)-binding Rossmann-like Domain"/>
    <property type="match status" value="1"/>
</dbReference>
<reference evidence="6 7" key="1">
    <citation type="submission" date="2016-12" db="EMBL/GenBank/DDBJ databases">
        <title>Domibacillus antri genome sequencing.</title>
        <authorList>
            <person name="Verma A."/>
            <person name="Krishnamurthi S."/>
        </authorList>
    </citation>
    <scope>NUCLEOTIDE SEQUENCE [LARGE SCALE GENOMIC DNA]</scope>
    <source>
        <strain evidence="6 7">XD80</strain>
    </source>
</reference>
<comment type="similarity">
    <text evidence="2">Belongs to the 3-hydroxyacyl-CoA dehydrogenase family.</text>
</comment>
<dbReference type="Proteomes" id="UP000185568">
    <property type="component" value="Unassembled WGS sequence"/>
</dbReference>
<dbReference type="GO" id="GO:0016616">
    <property type="term" value="F:oxidoreductase activity, acting on the CH-OH group of donors, NAD or NADP as acceptor"/>
    <property type="evidence" value="ECO:0007669"/>
    <property type="project" value="InterPro"/>
</dbReference>
<sequence length="248" mass="27350">MKADIGTGLNRVMLTGSALLVESMKADLQQKGCHIVTEESLAGTSEKVDVVIETITQNTEEKKRVLQDIESKVEAETLILSSCISISITETASFLSHPERVIGIGLFGPWSELSFIEAAAALQTESVYKEQAAAFFEMIGKEVEWVEDEAGFVFPRILSLIINEAAYALGEGAASAEDIDMAMKKGTNYPFGPLEWADKIGIDEVYAVLRGLYQNLGEERYRPAPLLRKMVHAGWIGHKSRRGFYERG</sequence>
<dbReference type="EMBL" id="MSDU01000047">
    <property type="protein sequence ID" value="OLN21461.1"/>
    <property type="molecule type" value="Genomic_DNA"/>
</dbReference>
<comment type="pathway">
    <text evidence="1">Lipid metabolism; butanoate metabolism.</text>
</comment>
<dbReference type="RefSeq" id="WP_075399475.1">
    <property type="nucleotide sequence ID" value="NZ_MSDU01000047.1"/>
</dbReference>
<dbReference type="InterPro" id="IPR036291">
    <property type="entry name" value="NAD(P)-bd_dom_sf"/>
</dbReference>
<evidence type="ECO:0000256" key="2">
    <source>
        <dbReference type="ARBA" id="ARBA00009463"/>
    </source>
</evidence>
<evidence type="ECO:0000313" key="6">
    <source>
        <dbReference type="EMBL" id="OLN21461.1"/>
    </source>
</evidence>
<dbReference type="GO" id="GO:0006631">
    <property type="term" value="P:fatty acid metabolic process"/>
    <property type="evidence" value="ECO:0007669"/>
    <property type="project" value="InterPro"/>
</dbReference>
<dbReference type="SUPFAM" id="SSF48179">
    <property type="entry name" value="6-phosphogluconate dehydrogenase C-terminal domain-like"/>
    <property type="match status" value="1"/>
</dbReference>
<evidence type="ECO:0000313" key="7">
    <source>
        <dbReference type="Proteomes" id="UP000185568"/>
    </source>
</evidence>
<protein>
    <recommendedName>
        <fullName evidence="8">3-hydroxybutyryl-CoA dehydrogenase</fullName>
    </recommendedName>
</protein>
<dbReference type="PANTHER" id="PTHR48075">
    <property type="entry name" value="3-HYDROXYACYL-COA DEHYDROGENASE FAMILY PROTEIN"/>
    <property type="match status" value="1"/>
</dbReference>
<name>A0A1Q8Q2C9_9BACI</name>
<dbReference type="InterPro" id="IPR006176">
    <property type="entry name" value="3-OHacyl-CoA_DH_NAD-bd"/>
</dbReference>
<dbReference type="InterPro" id="IPR006108">
    <property type="entry name" value="3HC_DH_C"/>
</dbReference>
<evidence type="ECO:0000259" key="5">
    <source>
        <dbReference type="Pfam" id="PF02737"/>
    </source>
</evidence>
<evidence type="ECO:0000256" key="1">
    <source>
        <dbReference type="ARBA" id="ARBA00005086"/>
    </source>
</evidence>
<evidence type="ECO:0000256" key="3">
    <source>
        <dbReference type="ARBA" id="ARBA00023002"/>
    </source>
</evidence>
<accession>A0A1Q8Q2C9</accession>
<dbReference type="PIRSF" id="PIRSF000105">
    <property type="entry name" value="HCDH"/>
    <property type="match status" value="1"/>
</dbReference>
<dbReference type="PANTHER" id="PTHR48075:SF5">
    <property type="entry name" value="3-HYDROXYBUTYRYL-COA DEHYDROGENASE"/>
    <property type="match status" value="1"/>
</dbReference>
<organism evidence="6 7">
    <name type="scientific">Domibacillus antri</name>
    <dbReference type="NCBI Taxonomy" id="1714264"/>
    <lineage>
        <taxon>Bacteria</taxon>
        <taxon>Bacillati</taxon>
        <taxon>Bacillota</taxon>
        <taxon>Bacilli</taxon>
        <taxon>Bacillales</taxon>
        <taxon>Bacillaceae</taxon>
        <taxon>Domibacillus</taxon>
    </lineage>
</organism>
<dbReference type="SUPFAM" id="SSF51735">
    <property type="entry name" value="NAD(P)-binding Rossmann-fold domains"/>
    <property type="match status" value="1"/>
</dbReference>
<keyword evidence="7" id="KW-1185">Reference proteome</keyword>
<feature type="domain" description="3-hydroxyacyl-CoA dehydrogenase NAD binding" evidence="5">
    <location>
        <begin position="32"/>
        <end position="143"/>
    </location>
</feature>
<dbReference type="Gene3D" id="1.10.1040.10">
    <property type="entry name" value="N-(1-d-carboxylethyl)-l-norvaline Dehydrogenase, domain 2"/>
    <property type="match status" value="1"/>
</dbReference>
<dbReference type="InterPro" id="IPR022694">
    <property type="entry name" value="3-OHacyl-CoA_DH"/>
</dbReference>
<dbReference type="InterPro" id="IPR008927">
    <property type="entry name" value="6-PGluconate_DH-like_C_sf"/>
</dbReference>
<dbReference type="GO" id="GO:0070403">
    <property type="term" value="F:NAD+ binding"/>
    <property type="evidence" value="ECO:0007669"/>
    <property type="project" value="InterPro"/>
</dbReference>
<evidence type="ECO:0000259" key="4">
    <source>
        <dbReference type="Pfam" id="PF00725"/>
    </source>
</evidence>
<comment type="caution">
    <text evidence="6">The sequence shown here is derived from an EMBL/GenBank/DDBJ whole genome shotgun (WGS) entry which is preliminary data.</text>
</comment>
<dbReference type="OrthoDB" id="2986269at2"/>
<evidence type="ECO:0008006" key="8">
    <source>
        <dbReference type="Google" id="ProtNLM"/>
    </source>
</evidence>
<dbReference type="Pfam" id="PF02737">
    <property type="entry name" value="3HCDH_N"/>
    <property type="match status" value="1"/>
</dbReference>
<dbReference type="STRING" id="1714264.BTO30_14755"/>
<gene>
    <name evidence="6" type="ORF">BTO30_14755</name>
</gene>
<keyword evidence="3" id="KW-0560">Oxidoreductase</keyword>
<dbReference type="AlphaFoldDB" id="A0A1Q8Q2C9"/>
<dbReference type="InterPro" id="IPR013328">
    <property type="entry name" value="6PGD_dom2"/>
</dbReference>